<feature type="transmembrane region" description="Helical" evidence="2">
    <location>
        <begin position="911"/>
        <end position="936"/>
    </location>
</feature>
<feature type="region of interest" description="Disordered" evidence="1">
    <location>
        <begin position="966"/>
        <end position="1061"/>
    </location>
</feature>
<dbReference type="EMBL" id="BNCQ01000052">
    <property type="protein sequence ID" value="GIM13908.1"/>
    <property type="molecule type" value="Genomic_DNA"/>
</dbReference>
<evidence type="ECO:0000259" key="3">
    <source>
        <dbReference type="Pfam" id="PF02010"/>
    </source>
</evidence>
<keyword evidence="2" id="KW-0812">Transmembrane</keyword>
<protein>
    <recommendedName>
        <fullName evidence="3">PKD/REJ-like domain-containing protein</fullName>
    </recommendedName>
</protein>
<dbReference type="AlphaFoldDB" id="A0A8J4GS38"/>
<sequence length="1061" mass="108260">MTAIGAVPYAYVYGPSGDVPNDSVLVFNATSSRDPDTTPDMQQLEFSWDCRREDYPNPCFTGTEQGDWDTTPGVWQVPASLLTAGIRHTITVTVNKVVPEQTSALASSASLEFRPRRAEEPFPRGTLTRQCAIAAALANGVCVSPHNADEDLTLMLEVAPDYMDAGVSWSSTEVPGASDLPVSIGPVANAYIFTIPATLLRTVNRQMITVTATMGYNGYTGAAVTTVQLNSAPYCARSADTSACLKVELVHDTFPTAAVAVRAVGWYDQSDGSQLSYEFGLRVVRPGGGVVDMPQQLGMLPAAVLVGLTSGNITVYGCAVDSRGARTCAFAVVAVQLPTAALDAAALLASINTTAIEQINDPRQLVQATIQVSLGLSGLSADTTTTSRNGSGSGSDNDVDVDGKAMPSEIASALSTTLIQSLLDSVNMLDLQQVRAAFAALSQLAIVTSSTNSTALSNKAFLRAAAQGLETALYISSGGGAVGSTVTSHLCSLLAAAVPPPSGLNGPGAAAVEAQEWLHQAVAITKRLAATLGRLAVPGGSYVSGGYDGVHVSAAAPAVAKQAGAAAAVVLTLPSGPGADKFPSSDSFGASGSTARRLAVRQTAIASRWATSKVTTGAPLPQPQPQPLLERLHRPSDRALQESPPTIFADAEAYIVLSGSAATAAESYTLGMSYLPFAAATLTAALAPTLTRSNISLRSGLATVTWSHVSIAASGAAAGAAAAAAFTPPYLDGKANYLQIHIPVRDFDSSRITACLAYDAKTNTLTGALGTLRFNGTATASSAAASSVIFMSYDREAGRATCFASVTGSFVVAQGPKIVDVASALAASPVGGPVPVTAPAQPADTEADTGLSTPPQVLMAASATPAAGAADGGGAVTADINSTQQISTLPQIGTTPFQPEGAAATKDPSHVVAATVGAVAGAFLLAALALAAFLVVRHHRAMKAETAPGSLSVRSREPGIMYTVPLYEADDSDQRVRRSSSAPQDGNGNDPRVNSTSDSEKGMPKLELLDREKSGGESGDRSNRASADGNGGNGIKGGSIANSARRCPPLPTEASLLSPSP</sequence>
<feature type="region of interest" description="Disordered" evidence="1">
    <location>
        <begin position="383"/>
        <end position="402"/>
    </location>
</feature>
<feature type="compositionally biased region" description="Low complexity" evidence="1">
    <location>
        <begin position="383"/>
        <end position="396"/>
    </location>
</feature>
<dbReference type="Pfam" id="PF02010">
    <property type="entry name" value="REJ"/>
    <property type="match status" value="1"/>
</dbReference>
<evidence type="ECO:0000313" key="4">
    <source>
        <dbReference type="EMBL" id="GIM13908.1"/>
    </source>
</evidence>
<comment type="caution">
    <text evidence="4">The sequence shown here is derived from an EMBL/GenBank/DDBJ whole genome shotgun (WGS) entry which is preliminary data.</text>
</comment>
<keyword evidence="2" id="KW-0472">Membrane</keyword>
<gene>
    <name evidence="4" type="ORF">Vretimale_16969</name>
</gene>
<accession>A0A8J4GS38</accession>
<organism evidence="4 5">
    <name type="scientific">Volvox reticuliferus</name>
    <dbReference type="NCBI Taxonomy" id="1737510"/>
    <lineage>
        <taxon>Eukaryota</taxon>
        <taxon>Viridiplantae</taxon>
        <taxon>Chlorophyta</taxon>
        <taxon>core chlorophytes</taxon>
        <taxon>Chlorophyceae</taxon>
        <taxon>CS clade</taxon>
        <taxon>Chlamydomonadales</taxon>
        <taxon>Volvocaceae</taxon>
        <taxon>Volvox</taxon>
    </lineage>
</organism>
<feature type="compositionally biased region" description="Polar residues" evidence="1">
    <location>
        <begin position="982"/>
        <end position="997"/>
    </location>
</feature>
<feature type="domain" description="PKD/REJ-like" evidence="3">
    <location>
        <begin position="19"/>
        <end position="97"/>
    </location>
</feature>
<reference evidence="4" key="1">
    <citation type="journal article" date="2021" name="Proc. Natl. Acad. Sci. U.S.A.">
        <title>Three genomes in the algal genus Volvox reveal the fate of a haploid sex-determining region after a transition to homothallism.</title>
        <authorList>
            <person name="Yamamoto K."/>
            <person name="Hamaji T."/>
            <person name="Kawai-Toyooka H."/>
            <person name="Matsuzaki R."/>
            <person name="Takahashi F."/>
            <person name="Nishimura Y."/>
            <person name="Kawachi M."/>
            <person name="Noguchi H."/>
            <person name="Minakuchi Y."/>
            <person name="Umen J.G."/>
            <person name="Toyoda A."/>
            <person name="Nozaki H."/>
        </authorList>
    </citation>
    <scope>NUCLEOTIDE SEQUENCE</scope>
    <source>
        <strain evidence="4">NIES-3785</strain>
    </source>
</reference>
<evidence type="ECO:0000313" key="5">
    <source>
        <dbReference type="Proteomes" id="UP000722791"/>
    </source>
</evidence>
<dbReference type="InterPro" id="IPR002859">
    <property type="entry name" value="PKD/REJ-like"/>
</dbReference>
<keyword evidence="2" id="KW-1133">Transmembrane helix</keyword>
<name>A0A8J4GS38_9CHLO</name>
<proteinExistence type="predicted"/>
<dbReference type="Proteomes" id="UP000722791">
    <property type="component" value="Unassembled WGS sequence"/>
</dbReference>
<feature type="compositionally biased region" description="Basic and acidic residues" evidence="1">
    <location>
        <begin position="998"/>
        <end position="1023"/>
    </location>
</feature>
<evidence type="ECO:0000256" key="2">
    <source>
        <dbReference type="SAM" id="Phobius"/>
    </source>
</evidence>
<evidence type="ECO:0000256" key="1">
    <source>
        <dbReference type="SAM" id="MobiDB-lite"/>
    </source>
</evidence>